<evidence type="ECO:0000313" key="1">
    <source>
        <dbReference type="EMBL" id="KAI0061298.1"/>
    </source>
</evidence>
<evidence type="ECO:0000313" key="2">
    <source>
        <dbReference type="Proteomes" id="UP000814140"/>
    </source>
</evidence>
<organism evidence="1 2">
    <name type="scientific">Artomyces pyxidatus</name>
    <dbReference type="NCBI Taxonomy" id="48021"/>
    <lineage>
        <taxon>Eukaryota</taxon>
        <taxon>Fungi</taxon>
        <taxon>Dikarya</taxon>
        <taxon>Basidiomycota</taxon>
        <taxon>Agaricomycotina</taxon>
        <taxon>Agaricomycetes</taxon>
        <taxon>Russulales</taxon>
        <taxon>Auriscalpiaceae</taxon>
        <taxon>Artomyces</taxon>
    </lineage>
</organism>
<keyword evidence="2" id="KW-1185">Reference proteome</keyword>
<proteinExistence type="predicted"/>
<reference evidence="1" key="2">
    <citation type="journal article" date="2022" name="New Phytol.">
        <title>Evolutionary transition to the ectomycorrhizal habit in the genomes of a hyperdiverse lineage of mushroom-forming fungi.</title>
        <authorList>
            <person name="Looney B."/>
            <person name="Miyauchi S."/>
            <person name="Morin E."/>
            <person name="Drula E."/>
            <person name="Courty P.E."/>
            <person name="Kohler A."/>
            <person name="Kuo A."/>
            <person name="LaButti K."/>
            <person name="Pangilinan J."/>
            <person name="Lipzen A."/>
            <person name="Riley R."/>
            <person name="Andreopoulos W."/>
            <person name="He G."/>
            <person name="Johnson J."/>
            <person name="Nolan M."/>
            <person name="Tritt A."/>
            <person name="Barry K.W."/>
            <person name="Grigoriev I.V."/>
            <person name="Nagy L.G."/>
            <person name="Hibbett D."/>
            <person name="Henrissat B."/>
            <person name="Matheny P.B."/>
            <person name="Labbe J."/>
            <person name="Martin F.M."/>
        </authorList>
    </citation>
    <scope>NUCLEOTIDE SEQUENCE</scope>
    <source>
        <strain evidence="1">HHB10654</strain>
    </source>
</reference>
<dbReference type="Proteomes" id="UP000814140">
    <property type="component" value="Unassembled WGS sequence"/>
</dbReference>
<sequence length="760" mass="84570">MALRVIKKRTTGSVGLDMVVMTAQMASNVTNMLQFPPAAAAASLVLTIIQMVADIKTNQNDCYALARRAARLLTDLGRRMEGKWDDAPQALIENIHQFEMTLISIRDFMRRASEAKWLNRLMSKTSIEQSLNDFSLLLDEASQSFQIASLIEIHYAISTLQRASTGGSLQLVESPTSMASVADTAELFTVTSRSSTMVSDPQSVEDLQASVDSAVSSVDIIEEDEAQPEPPPIPVPTEEEEFLASIAEPEDEFGFRRYHQSDVIIRKANRKAVGWFSGTADAQANGQKMTIKRYEGPKGQAVRQWMKDIKLLRNLYHENLPQILGYSDGKSQTPFILLASVPNRDISGYVQTALKSQGVAGSASMILKLYRDITSAVLHIQQQMSYDDSQAQDFIEGATYTVDSDNNVVLGLPTPKDGWMTARSYNLAESLVDRAMKYLKEVERTEGPASAHKYRQLQALLQSLLPRRSDGPTLLSDIEDMLDEDEPISLAQLRKLSLEQQRHDQAWHERAPLGKCALGDFGHIPSGTRNFEDFVRLGNFLELGDPMLDSFQETTGTQVQWVNGFTERQQASPFPLPGDLEGWPIALLPQSSVTMFVHHEGRLASVNDAWKYLLEKAQSLAKTHGVEPQDILLITRSLRIDDYTVKDWSPPPPVFPQHGHPQFGGNNRFPGANNRFPGANVGHGFGGGGFGFQNATPIPSLIYLFTSWRHDVQGYITDNPMGRPRPREYRSTSWCYACSGGVPVAYVDYIQLDAEDFRDC</sequence>
<dbReference type="EMBL" id="MU277213">
    <property type="protein sequence ID" value="KAI0061298.1"/>
    <property type="molecule type" value="Genomic_DNA"/>
</dbReference>
<comment type="caution">
    <text evidence="1">The sequence shown here is derived from an EMBL/GenBank/DDBJ whole genome shotgun (WGS) entry which is preliminary data.</text>
</comment>
<name>A0ACB8SZM7_9AGAM</name>
<protein>
    <submittedName>
        <fullName evidence="1">Uncharacterized protein</fullName>
    </submittedName>
</protein>
<reference evidence="1" key="1">
    <citation type="submission" date="2021-03" db="EMBL/GenBank/DDBJ databases">
        <authorList>
            <consortium name="DOE Joint Genome Institute"/>
            <person name="Ahrendt S."/>
            <person name="Looney B.P."/>
            <person name="Miyauchi S."/>
            <person name="Morin E."/>
            <person name="Drula E."/>
            <person name="Courty P.E."/>
            <person name="Chicoki N."/>
            <person name="Fauchery L."/>
            <person name="Kohler A."/>
            <person name="Kuo A."/>
            <person name="Labutti K."/>
            <person name="Pangilinan J."/>
            <person name="Lipzen A."/>
            <person name="Riley R."/>
            <person name="Andreopoulos W."/>
            <person name="He G."/>
            <person name="Johnson J."/>
            <person name="Barry K.W."/>
            <person name="Grigoriev I.V."/>
            <person name="Nagy L."/>
            <person name="Hibbett D."/>
            <person name="Henrissat B."/>
            <person name="Matheny P.B."/>
            <person name="Labbe J."/>
            <person name="Martin F."/>
        </authorList>
    </citation>
    <scope>NUCLEOTIDE SEQUENCE</scope>
    <source>
        <strain evidence="1">HHB10654</strain>
    </source>
</reference>
<accession>A0ACB8SZM7</accession>
<gene>
    <name evidence="1" type="ORF">BV25DRAFT_1857529</name>
</gene>